<dbReference type="SUPFAM" id="SSF54373">
    <property type="entry name" value="FAD-linked reductases, C-terminal domain"/>
    <property type="match status" value="1"/>
</dbReference>
<keyword evidence="5" id="KW-0503">Monooxygenase</keyword>
<keyword evidence="4" id="KW-0560">Oxidoreductase</keyword>
<feature type="domain" description="FAD-binding" evidence="6">
    <location>
        <begin position="17"/>
        <end position="170"/>
    </location>
</feature>
<dbReference type="PANTHER" id="PTHR13789:SF314">
    <property type="entry name" value="FAD-BINDING DOMAIN-CONTAINING PROTEIN"/>
    <property type="match status" value="1"/>
</dbReference>
<dbReference type="GeneID" id="87805026"/>
<comment type="similarity">
    <text evidence="1">Belongs to the paxM FAD-dependent monooxygenase family.</text>
</comment>
<feature type="domain" description="FAD-binding" evidence="6">
    <location>
        <begin position="292"/>
        <end position="350"/>
    </location>
</feature>
<keyword evidence="8" id="KW-1185">Reference proteome</keyword>
<dbReference type="RefSeq" id="XP_062624253.1">
    <property type="nucleotide sequence ID" value="XM_062768269.1"/>
</dbReference>
<sequence>MAANPAPTTNGNHNRRLQVVIVGGGLGGLSVGLLLREFADVTILESAAILSEIGAAVQIAPNSHRILKAHGCDLMVDGDGNLTSALKVDAKEMSGIEWAQCHRGDLQTEIYKHAVDPNGPGTPCKVICGARVTSADAENASVTLANGDVYHGDLLIGADGLRSVVRRAVVSEDAKSTPSGYSAYRGLLRAEKIRSIPEVEKMKLLEEQLAIVYGKDQRIITYATRGGSVLNFAAMIRQSISYVERSPLMATADSEMNEISEARWTAPGSTAALVKSFSSFPKAWQDLLSLSEEDELRVYQLRDQFAMDHWVKGRAIIIGDAAHACLPYQGQGASQAVEDAEALATYLRGVGPEGVHDALIKVFKVRYKRATYAQEISRKTGLYKHKGDEPEPPYKVLDPNEPIDKAGILAFFWDYHGAADWVKRKPEWILE</sequence>
<dbReference type="InterPro" id="IPR050493">
    <property type="entry name" value="FAD-dep_Monooxygenase_BioMet"/>
</dbReference>
<dbReference type="InterPro" id="IPR036188">
    <property type="entry name" value="FAD/NAD-bd_sf"/>
</dbReference>
<proteinExistence type="inferred from homology"/>
<evidence type="ECO:0000256" key="2">
    <source>
        <dbReference type="ARBA" id="ARBA00022630"/>
    </source>
</evidence>
<accession>A0AAF1BFL3</accession>
<dbReference type="GO" id="GO:0004497">
    <property type="term" value="F:monooxygenase activity"/>
    <property type="evidence" value="ECO:0007669"/>
    <property type="project" value="UniProtKB-KW"/>
</dbReference>
<evidence type="ECO:0000259" key="6">
    <source>
        <dbReference type="Pfam" id="PF01494"/>
    </source>
</evidence>
<dbReference type="Pfam" id="PF01494">
    <property type="entry name" value="FAD_binding_3"/>
    <property type="match status" value="2"/>
</dbReference>
<dbReference type="EMBL" id="CP086715">
    <property type="protein sequence ID" value="WOO78221.1"/>
    <property type="molecule type" value="Genomic_DNA"/>
</dbReference>
<keyword evidence="2" id="KW-0285">Flavoprotein</keyword>
<reference evidence="7" key="1">
    <citation type="submission" date="2023-10" db="EMBL/GenBank/DDBJ databases">
        <authorList>
            <person name="Noh H."/>
        </authorList>
    </citation>
    <scope>NUCLEOTIDE SEQUENCE</scope>
    <source>
        <strain evidence="7">DUCC4014</strain>
    </source>
</reference>
<keyword evidence="3" id="KW-0274">FAD</keyword>
<evidence type="ECO:0000256" key="5">
    <source>
        <dbReference type="ARBA" id="ARBA00023033"/>
    </source>
</evidence>
<protein>
    <submittedName>
        <fullName evidence="7">3-hydroxybenzoate 6-hydroxylase 1</fullName>
    </submittedName>
</protein>
<name>A0AAF1BFL3_9TREE</name>
<dbReference type="SUPFAM" id="SSF51905">
    <property type="entry name" value="FAD/NAD(P)-binding domain"/>
    <property type="match status" value="1"/>
</dbReference>
<organism evidence="7 8">
    <name type="scientific">Vanrija pseudolonga</name>
    <dbReference type="NCBI Taxonomy" id="143232"/>
    <lineage>
        <taxon>Eukaryota</taxon>
        <taxon>Fungi</taxon>
        <taxon>Dikarya</taxon>
        <taxon>Basidiomycota</taxon>
        <taxon>Agaricomycotina</taxon>
        <taxon>Tremellomycetes</taxon>
        <taxon>Trichosporonales</taxon>
        <taxon>Trichosporonaceae</taxon>
        <taxon>Vanrija</taxon>
    </lineage>
</organism>
<dbReference type="InterPro" id="IPR002938">
    <property type="entry name" value="FAD-bd"/>
</dbReference>
<evidence type="ECO:0000256" key="4">
    <source>
        <dbReference type="ARBA" id="ARBA00023002"/>
    </source>
</evidence>
<evidence type="ECO:0000313" key="8">
    <source>
        <dbReference type="Proteomes" id="UP000827549"/>
    </source>
</evidence>
<evidence type="ECO:0000256" key="1">
    <source>
        <dbReference type="ARBA" id="ARBA00007992"/>
    </source>
</evidence>
<dbReference type="AlphaFoldDB" id="A0AAF1BFL3"/>
<dbReference type="PANTHER" id="PTHR13789">
    <property type="entry name" value="MONOOXYGENASE"/>
    <property type="match status" value="1"/>
</dbReference>
<dbReference type="GO" id="GO:0071949">
    <property type="term" value="F:FAD binding"/>
    <property type="evidence" value="ECO:0007669"/>
    <property type="project" value="InterPro"/>
</dbReference>
<evidence type="ECO:0000313" key="7">
    <source>
        <dbReference type="EMBL" id="WOO78221.1"/>
    </source>
</evidence>
<dbReference type="Gene3D" id="3.50.50.60">
    <property type="entry name" value="FAD/NAD(P)-binding domain"/>
    <property type="match status" value="1"/>
</dbReference>
<dbReference type="PRINTS" id="PR00420">
    <property type="entry name" value="RNGMNOXGNASE"/>
</dbReference>
<dbReference type="Proteomes" id="UP000827549">
    <property type="component" value="Chromosome 2"/>
</dbReference>
<evidence type="ECO:0000256" key="3">
    <source>
        <dbReference type="ARBA" id="ARBA00022827"/>
    </source>
</evidence>
<gene>
    <name evidence="7" type="primary">xlnD</name>
    <name evidence="7" type="ORF">LOC62_02G001772</name>
</gene>